<name>A0AAD5WI27_PARTN</name>
<comment type="caution">
    <text evidence="2">The sequence shown here is derived from an EMBL/GenBank/DDBJ whole genome shotgun (WGS) entry which is preliminary data.</text>
</comment>
<evidence type="ECO:0000313" key="2">
    <source>
        <dbReference type="EMBL" id="KAJ1370208.1"/>
    </source>
</evidence>
<reference evidence="2" key="1">
    <citation type="submission" date="2021-06" db="EMBL/GenBank/DDBJ databases">
        <title>Parelaphostrongylus tenuis whole genome reference sequence.</title>
        <authorList>
            <person name="Garwood T.J."/>
            <person name="Larsen P.A."/>
            <person name="Fountain-Jones N.M."/>
            <person name="Garbe J.R."/>
            <person name="Macchietto M.G."/>
            <person name="Kania S.A."/>
            <person name="Gerhold R.W."/>
            <person name="Richards J.E."/>
            <person name="Wolf T.M."/>
        </authorList>
    </citation>
    <scope>NUCLEOTIDE SEQUENCE</scope>
    <source>
        <strain evidence="2">MNPRO001-30</strain>
        <tissue evidence="2">Meninges</tissue>
    </source>
</reference>
<protein>
    <submittedName>
        <fullName evidence="2">Uncharacterized protein</fullName>
    </submittedName>
</protein>
<proteinExistence type="predicted"/>
<organism evidence="2 3">
    <name type="scientific">Parelaphostrongylus tenuis</name>
    <name type="common">Meningeal worm</name>
    <dbReference type="NCBI Taxonomy" id="148309"/>
    <lineage>
        <taxon>Eukaryota</taxon>
        <taxon>Metazoa</taxon>
        <taxon>Ecdysozoa</taxon>
        <taxon>Nematoda</taxon>
        <taxon>Chromadorea</taxon>
        <taxon>Rhabditida</taxon>
        <taxon>Rhabditina</taxon>
        <taxon>Rhabditomorpha</taxon>
        <taxon>Strongyloidea</taxon>
        <taxon>Metastrongylidae</taxon>
        <taxon>Parelaphostrongylus</taxon>
    </lineage>
</organism>
<gene>
    <name evidence="2" type="ORF">KIN20_031894</name>
</gene>
<evidence type="ECO:0000256" key="1">
    <source>
        <dbReference type="SAM" id="MobiDB-lite"/>
    </source>
</evidence>
<dbReference type="Proteomes" id="UP001196413">
    <property type="component" value="Unassembled WGS sequence"/>
</dbReference>
<dbReference type="EMBL" id="JAHQIW010006753">
    <property type="protein sequence ID" value="KAJ1370208.1"/>
    <property type="molecule type" value="Genomic_DNA"/>
</dbReference>
<sequence length="66" mass="6948">MGVAYSLALKSKQERISARLVIASSGPETSQTTSQSTVFTTSLPTNTSSPDCEDVSESAYVISLFA</sequence>
<evidence type="ECO:0000313" key="3">
    <source>
        <dbReference type="Proteomes" id="UP001196413"/>
    </source>
</evidence>
<dbReference type="AlphaFoldDB" id="A0AAD5WI27"/>
<keyword evidence="3" id="KW-1185">Reference proteome</keyword>
<accession>A0AAD5WI27</accession>
<feature type="region of interest" description="Disordered" evidence="1">
    <location>
        <begin position="25"/>
        <end position="51"/>
    </location>
</feature>
<feature type="compositionally biased region" description="Low complexity" evidence="1">
    <location>
        <begin position="25"/>
        <end position="42"/>
    </location>
</feature>